<comment type="similarity">
    <text evidence="1">In the C-terminal section; belongs to the transpeptidase family.</text>
</comment>
<dbReference type="FunFam" id="1.10.3810.10:FF:000001">
    <property type="entry name" value="Penicillin-binding protein 1A"/>
    <property type="match status" value="1"/>
</dbReference>
<evidence type="ECO:0000313" key="18">
    <source>
        <dbReference type="Proteomes" id="UP000613840"/>
    </source>
</evidence>
<keyword evidence="18" id="KW-1185">Reference proteome</keyword>
<feature type="region of interest" description="Disordered" evidence="14">
    <location>
        <begin position="589"/>
        <end position="610"/>
    </location>
</feature>
<dbReference type="PANTHER" id="PTHR32282">
    <property type="entry name" value="BINDING PROTEIN TRANSPEPTIDASE, PUTATIVE-RELATED"/>
    <property type="match status" value="1"/>
</dbReference>
<dbReference type="GO" id="GO:0008658">
    <property type="term" value="F:penicillin binding"/>
    <property type="evidence" value="ECO:0007669"/>
    <property type="project" value="InterPro"/>
</dbReference>
<dbReference type="PROSITE" id="PS51257">
    <property type="entry name" value="PROKAR_LIPOPROTEIN"/>
    <property type="match status" value="1"/>
</dbReference>
<evidence type="ECO:0000256" key="6">
    <source>
        <dbReference type="ARBA" id="ARBA00022679"/>
    </source>
</evidence>
<comment type="catalytic activity">
    <reaction evidence="12">
        <text>Preferential cleavage: (Ac)2-L-Lys-D-Ala-|-D-Ala. Also transpeptidation of peptidyl-alanyl moieties that are N-acyl substituents of D-alanine.</text>
        <dbReference type="EC" id="3.4.16.4"/>
    </reaction>
</comment>
<keyword evidence="4" id="KW-0645">Protease</keyword>
<dbReference type="GO" id="GO:0006508">
    <property type="term" value="P:proteolysis"/>
    <property type="evidence" value="ECO:0007669"/>
    <property type="project" value="UniProtKB-KW"/>
</dbReference>
<dbReference type="SUPFAM" id="SSF53955">
    <property type="entry name" value="Lysozyme-like"/>
    <property type="match status" value="1"/>
</dbReference>
<dbReference type="RefSeq" id="WP_188896816.1">
    <property type="nucleotide sequence ID" value="NZ_BMMZ01000010.1"/>
</dbReference>
<organism evidence="17 18">
    <name type="scientific">Microlunatus endophyticus</name>
    <dbReference type="NCBI Taxonomy" id="1716077"/>
    <lineage>
        <taxon>Bacteria</taxon>
        <taxon>Bacillati</taxon>
        <taxon>Actinomycetota</taxon>
        <taxon>Actinomycetes</taxon>
        <taxon>Propionibacteriales</taxon>
        <taxon>Propionibacteriaceae</taxon>
        <taxon>Microlunatus</taxon>
    </lineage>
</organism>
<keyword evidence="7" id="KW-0378">Hydrolase</keyword>
<keyword evidence="10" id="KW-0511">Multifunctional enzyme</keyword>
<evidence type="ECO:0000256" key="4">
    <source>
        <dbReference type="ARBA" id="ARBA00022670"/>
    </source>
</evidence>
<reference evidence="17" key="1">
    <citation type="journal article" date="2014" name="Int. J. Syst. Evol. Microbiol.">
        <title>Complete genome sequence of Corynebacterium casei LMG S-19264T (=DSM 44701T), isolated from a smear-ripened cheese.</title>
        <authorList>
            <consortium name="US DOE Joint Genome Institute (JGI-PGF)"/>
            <person name="Walter F."/>
            <person name="Albersmeier A."/>
            <person name="Kalinowski J."/>
            <person name="Ruckert C."/>
        </authorList>
    </citation>
    <scope>NUCLEOTIDE SEQUENCE</scope>
    <source>
        <strain evidence="17">CGMCC 4.7306</strain>
    </source>
</reference>
<dbReference type="Proteomes" id="UP000613840">
    <property type="component" value="Unassembled WGS sequence"/>
</dbReference>
<feature type="domain" description="Glycosyl transferase family 51" evidence="16">
    <location>
        <begin position="72"/>
        <end position="260"/>
    </location>
</feature>
<evidence type="ECO:0000313" key="17">
    <source>
        <dbReference type="EMBL" id="GGL75079.1"/>
    </source>
</evidence>
<keyword evidence="6" id="KW-0808">Transferase</keyword>
<evidence type="ECO:0000256" key="11">
    <source>
        <dbReference type="ARBA" id="ARBA00023316"/>
    </source>
</evidence>
<accession>A0A917SFE4</accession>
<dbReference type="GO" id="GO:0030288">
    <property type="term" value="C:outer membrane-bounded periplasmic space"/>
    <property type="evidence" value="ECO:0007669"/>
    <property type="project" value="TreeGrafter"/>
</dbReference>
<dbReference type="Gene3D" id="3.40.710.10">
    <property type="entry name" value="DD-peptidase/beta-lactamase superfamily"/>
    <property type="match status" value="1"/>
</dbReference>
<evidence type="ECO:0000256" key="9">
    <source>
        <dbReference type="ARBA" id="ARBA00022984"/>
    </source>
</evidence>
<dbReference type="PANTHER" id="PTHR32282:SF33">
    <property type="entry name" value="PEPTIDOGLYCAN GLYCOSYLTRANSFERASE"/>
    <property type="match status" value="1"/>
</dbReference>
<evidence type="ECO:0000256" key="3">
    <source>
        <dbReference type="ARBA" id="ARBA00022645"/>
    </source>
</evidence>
<comment type="catalytic activity">
    <reaction evidence="13">
        <text>[GlcNAc-(1-&gt;4)-Mur2Ac(oyl-L-Ala-gamma-D-Glu-L-Lys-D-Ala-D-Ala)](n)-di-trans,octa-cis-undecaprenyl diphosphate + beta-D-GlcNAc-(1-&gt;4)-Mur2Ac(oyl-L-Ala-gamma-D-Glu-L-Lys-D-Ala-D-Ala)-di-trans,octa-cis-undecaprenyl diphosphate = [GlcNAc-(1-&gt;4)-Mur2Ac(oyl-L-Ala-gamma-D-Glu-L-Lys-D-Ala-D-Ala)](n+1)-di-trans,octa-cis-undecaprenyl diphosphate + di-trans,octa-cis-undecaprenyl diphosphate + H(+)</text>
        <dbReference type="Rhea" id="RHEA:23708"/>
        <dbReference type="Rhea" id="RHEA-COMP:9602"/>
        <dbReference type="Rhea" id="RHEA-COMP:9603"/>
        <dbReference type="ChEBI" id="CHEBI:15378"/>
        <dbReference type="ChEBI" id="CHEBI:58405"/>
        <dbReference type="ChEBI" id="CHEBI:60033"/>
        <dbReference type="ChEBI" id="CHEBI:78435"/>
        <dbReference type="EC" id="2.4.99.28"/>
    </reaction>
</comment>
<dbReference type="EMBL" id="BMMZ01000010">
    <property type="protein sequence ID" value="GGL75079.1"/>
    <property type="molecule type" value="Genomic_DNA"/>
</dbReference>
<keyword evidence="11" id="KW-0961">Cell wall biogenesis/degradation</keyword>
<dbReference type="GO" id="GO:0009002">
    <property type="term" value="F:serine-type D-Ala-D-Ala carboxypeptidase activity"/>
    <property type="evidence" value="ECO:0007669"/>
    <property type="project" value="UniProtKB-EC"/>
</dbReference>
<dbReference type="Pfam" id="PF00905">
    <property type="entry name" value="Transpeptidase"/>
    <property type="match status" value="1"/>
</dbReference>
<evidence type="ECO:0000256" key="14">
    <source>
        <dbReference type="SAM" id="MobiDB-lite"/>
    </source>
</evidence>
<dbReference type="GO" id="GO:0008955">
    <property type="term" value="F:peptidoglycan glycosyltransferase activity"/>
    <property type="evidence" value="ECO:0007669"/>
    <property type="project" value="UniProtKB-EC"/>
</dbReference>
<keyword evidence="5" id="KW-0328">Glycosyltransferase</keyword>
<sequence length="701" mass="73380">MTSSDRSTRIRAPFLFLLVSVVAGCLVAGLALPVVAAAGVGAQTASQGASSIGMDLTTPDQPQRSTLLAANGDVIGYFYTQNRVYVSLDKIAPVMQQAIIAIEDDRFYSHGAIDLKGTLRALVTDLTSGETAQGGSTLTQQYVKQVLVNEAAASGDASAVREATADTLSRKITEARYAISIEHKLTKNQILERYLNIAYFGDGAYGVQAAAEHYFGTTAAKLTLPQAAMLAGLVQSPDAYDPVTHQQAGINRRNEVLARMAELGVVRQAKATTAEQAGFDQDHVVSVRSGCAASPYPFVCDYARRSLLQDASLGSSQAQRERTLDQGGLTIRTTLDESAQKAAQKALDTIMGPSDPVIGVTDVVEPGTGKITVMAQSRPEMGSGDGQTYYNYSASADMGGSQGFQAGSTFKAFTAAAAFEQGIPMSHQINAAAAVTYTGQKFQTCNGSSTVGDWTVHNSTGVNGTMDMTKAAEYSVNNYFVKLELQVGMCNVVQMAQRLGVQSNTSDAPISSYDDAPSFTLGTPEVSPLSMAGAYATFAAGGVHCTPVIVDKITDSSGSALSAPDAQCTQVIQPDIANAVNDLLSHVIDDGTGSPARTTDPRPEAGKTGTIDSNAAVWFNGYTPNAEAVSMISVDNTRKPFRHGGGLKYYTVPSTGVTLGGTGGGDAGHDLWRPTMQAVLKGLPSESFDQPPARLVDGSGS</sequence>
<dbReference type="InterPro" id="IPR050396">
    <property type="entry name" value="Glycosyltr_51/Transpeptidase"/>
</dbReference>
<keyword evidence="9" id="KW-0573">Peptidoglycan synthesis</keyword>
<keyword evidence="3 17" id="KW-0121">Carboxypeptidase</keyword>
<evidence type="ECO:0000259" key="15">
    <source>
        <dbReference type="Pfam" id="PF00905"/>
    </source>
</evidence>
<evidence type="ECO:0000256" key="2">
    <source>
        <dbReference type="ARBA" id="ARBA00007739"/>
    </source>
</evidence>
<evidence type="ECO:0000256" key="12">
    <source>
        <dbReference type="ARBA" id="ARBA00034000"/>
    </source>
</evidence>
<dbReference type="InterPro" id="IPR023346">
    <property type="entry name" value="Lysozyme-like_dom_sf"/>
</dbReference>
<dbReference type="InterPro" id="IPR001460">
    <property type="entry name" value="PCN-bd_Tpept"/>
</dbReference>
<dbReference type="GO" id="GO:0009252">
    <property type="term" value="P:peptidoglycan biosynthetic process"/>
    <property type="evidence" value="ECO:0007669"/>
    <property type="project" value="UniProtKB-KW"/>
</dbReference>
<dbReference type="InterPro" id="IPR012338">
    <property type="entry name" value="Beta-lactam/transpept-like"/>
</dbReference>
<evidence type="ECO:0000256" key="1">
    <source>
        <dbReference type="ARBA" id="ARBA00007090"/>
    </source>
</evidence>
<dbReference type="SUPFAM" id="SSF56601">
    <property type="entry name" value="beta-lactamase/transpeptidase-like"/>
    <property type="match status" value="1"/>
</dbReference>
<dbReference type="InterPro" id="IPR036950">
    <property type="entry name" value="PBP_transglycosylase"/>
</dbReference>
<comment type="caution">
    <text evidence="17">The sequence shown here is derived from an EMBL/GenBank/DDBJ whole genome shotgun (WGS) entry which is preliminary data.</text>
</comment>
<evidence type="ECO:0000256" key="13">
    <source>
        <dbReference type="ARBA" id="ARBA00049902"/>
    </source>
</evidence>
<comment type="similarity">
    <text evidence="2">In the N-terminal section; belongs to the glycosyltransferase 51 family.</text>
</comment>
<name>A0A917SFE4_9ACTN</name>
<feature type="domain" description="Penicillin-binding protein transpeptidase" evidence="15">
    <location>
        <begin position="363"/>
        <end position="635"/>
    </location>
</feature>
<gene>
    <name evidence="17" type="ORF">GCM10011575_36560</name>
</gene>
<dbReference type="GO" id="GO:0071555">
    <property type="term" value="P:cell wall organization"/>
    <property type="evidence" value="ECO:0007669"/>
    <property type="project" value="UniProtKB-KW"/>
</dbReference>
<evidence type="ECO:0000259" key="16">
    <source>
        <dbReference type="Pfam" id="PF00912"/>
    </source>
</evidence>
<evidence type="ECO:0000256" key="10">
    <source>
        <dbReference type="ARBA" id="ARBA00023268"/>
    </source>
</evidence>
<dbReference type="GO" id="GO:0008360">
    <property type="term" value="P:regulation of cell shape"/>
    <property type="evidence" value="ECO:0007669"/>
    <property type="project" value="UniProtKB-KW"/>
</dbReference>
<dbReference type="Gene3D" id="1.10.3810.10">
    <property type="entry name" value="Biosynthetic peptidoglycan transglycosylase-like"/>
    <property type="match status" value="1"/>
</dbReference>
<evidence type="ECO:0000256" key="5">
    <source>
        <dbReference type="ARBA" id="ARBA00022676"/>
    </source>
</evidence>
<keyword evidence="8" id="KW-0133">Cell shape</keyword>
<proteinExistence type="inferred from homology"/>
<evidence type="ECO:0000256" key="7">
    <source>
        <dbReference type="ARBA" id="ARBA00022801"/>
    </source>
</evidence>
<dbReference type="Pfam" id="PF00912">
    <property type="entry name" value="Transgly"/>
    <property type="match status" value="1"/>
</dbReference>
<reference evidence="17" key="2">
    <citation type="submission" date="2020-09" db="EMBL/GenBank/DDBJ databases">
        <authorList>
            <person name="Sun Q."/>
            <person name="Zhou Y."/>
        </authorList>
    </citation>
    <scope>NUCLEOTIDE SEQUENCE</scope>
    <source>
        <strain evidence="17">CGMCC 4.7306</strain>
    </source>
</reference>
<evidence type="ECO:0000256" key="8">
    <source>
        <dbReference type="ARBA" id="ARBA00022960"/>
    </source>
</evidence>
<protein>
    <submittedName>
        <fullName evidence="17">Carboxypeptidase</fullName>
    </submittedName>
</protein>
<dbReference type="InterPro" id="IPR001264">
    <property type="entry name" value="Glyco_trans_51"/>
</dbReference>
<dbReference type="AlphaFoldDB" id="A0A917SFE4"/>